<dbReference type="PRINTS" id="PR01609">
    <property type="entry name" value="CD36FAMILY"/>
</dbReference>
<accession>A0A8S4FTS2</accession>
<sequence>MDQQNMTSVPLMPKEEEKVVVLTPSHGGVGKILVREDTVLANLQGCAGCGRAQFNCGGVQKQWSALCWGKNSGRSNYCLITLLSTIFTLSCVGTILLCCTNVIHDVVVSNMVLKNGSMAFKMWQRPAVLPLMKVHVFNYSNWDRVRQGLDTKLEVHDVGPYVYEQQVERVNIAFQNDSLTFQERNRFTFLPERSTGAILDKVSVPNLPYLGVVSLAIDNLNVFTKSMLNAGLQMSNHPNAFIHLPVHRFLWGYEDSVISAARPLLSILGQLPFEQFGLLVTKNGTVPERLTINTGEYDVDKMNIIERLDGKPSLSYWSNRECNSIEGSDGSMFPPSLLDRRRQLNVFFPKLCRRVPFQYEKDVESEDGIQLLRYRMPADVFDSPQTNRNNQCFCNIDTGVCPPKGVINVTACSMGVPALVSFPHFYLGDPALRDEFTGLQPDPAKHDSFLDIHPKLGISLSGKSSLQLNIQVRKDDTGMFTAVKWLKKDLILPVAWLEMSVEELPESVRSLVYHGTYSTAAVQLGLTATCIVTLILSTLGLIVLYARSKKPKPCATIKKLPIETELKVQNS</sequence>
<gene>
    <name evidence="9" type="ORF">PLXY2_LOCUS10454</name>
</gene>
<keyword evidence="6 8" id="KW-0472">Membrane</keyword>
<reference evidence="9" key="1">
    <citation type="submission" date="2020-11" db="EMBL/GenBank/DDBJ databases">
        <authorList>
            <person name="Whiteford S."/>
        </authorList>
    </citation>
    <scope>NUCLEOTIDE SEQUENCE</scope>
</reference>
<comment type="caution">
    <text evidence="9">The sequence shown here is derived from an EMBL/GenBank/DDBJ whole genome shotgun (WGS) entry which is preliminary data.</text>
</comment>
<keyword evidence="7" id="KW-0325">Glycoprotein</keyword>
<evidence type="ECO:0000256" key="7">
    <source>
        <dbReference type="ARBA" id="ARBA00023180"/>
    </source>
</evidence>
<dbReference type="InterPro" id="IPR002159">
    <property type="entry name" value="CD36_fam"/>
</dbReference>
<keyword evidence="10" id="KW-1185">Reference proteome</keyword>
<evidence type="ECO:0000313" key="10">
    <source>
        <dbReference type="Proteomes" id="UP000653454"/>
    </source>
</evidence>
<dbReference type="PANTHER" id="PTHR11923">
    <property type="entry name" value="SCAVENGER RECEPTOR CLASS B TYPE-1 SR-B1"/>
    <property type="match status" value="1"/>
</dbReference>
<evidence type="ECO:0000256" key="1">
    <source>
        <dbReference type="ARBA" id="ARBA00004236"/>
    </source>
</evidence>
<dbReference type="PANTHER" id="PTHR11923:SF50">
    <property type="entry name" value="GH19047P"/>
    <property type="match status" value="1"/>
</dbReference>
<comment type="subcellular location">
    <subcellularLocation>
        <location evidence="1">Cell membrane</location>
    </subcellularLocation>
</comment>
<name>A0A8S4FTS2_PLUXY</name>
<evidence type="ECO:0000256" key="6">
    <source>
        <dbReference type="ARBA" id="ARBA00023136"/>
    </source>
</evidence>
<dbReference type="AlphaFoldDB" id="A0A8S4FTS2"/>
<keyword evidence="5 8" id="KW-1133">Transmembrane helix</keyword>
<evidence type="ECO:0000256" key="2">
    <source>
        <dbReference type="ARBA" id="ARBA00010532"/>
    </source>
</evidence>
<evidence type="ECO:0000256" key="8">
    <source>
        <dbReference type="SAM" id="Phobius"/>
    </source>
</evidence>
<evidence type="ECO:0000313" key="9">
    <source>
        <dbReference type="EMBL" id="CAG9131756.1"/>
    </source>
</evidence>
<dbReference type="GO" id="GO:0005886">
    <property type="term" value="C:plasma membrane"/>
    <property type="evidence" value="ECO:0007669"/>
    <property type="project" value="UniProtKB-SubCell"/>
</dbReference>
<evidence type="ECO:0000256" key="5">
    <source>
        <dbReference type="ARBA" id="ARBA00022989"/>
    </source>
</evidence>
<dbReference type="Pfam" id="PF01130">
    <property type="entry name" value="CD36"/>
    <property type="match status" value="1"/>
</dbReference>
<keyword evidence="4 8" id="KW-0812">Transmembrane</keyword>
<organism evidence="9 10">
    <name type="scientific">Plutella xylostella</name>
    <name type="common">Diamondback moth</name>
    <name type="synonym">Plutella maculipennis</name>
    <dbReference type="NCBI Taxonomy" id="51655"/>
    <lineage>
        <taxon>Eukaryota</taxon>
        <taxon>Metazoa</taxon>
        <taxon>Ecdysozoa</taxon>
        <taxon>Arthropoda</taxon>
        <taxon>Hexapoda</taxon>
        <taxon>Insecta</taxon>
        <taxon>Pterygota</taxon>
        <taxon>Neoptera</taxon>
        <taxon>Endopterygota</taxon>
        <taxon>Lepidoptera</taxon>
        <taxon>Glossata</taxon>
        <taxon>Ditrysia</taxon>
        <taxon>Yponomeutoidea</taxon>
        <taxon>Plutellidae</taxon>
        <taxon>Plutella</taxon>
    </lineage>
</organism>
<protein>
    <submittedName>
        <fullName evidence="9">(diamondback moth) hypothetical protein</fullName>
    </submittedName>
</protein>
<evidence type="ECO:0000256" key="4">
    <source>
        <dbReference type="ARBA" id="ARBA00022692"/>
    </source>
</evidence>
<feature type="transmembrane region" description="Helical" evidence="8">
    <location>
        <begin position="524"/>
        <end position="546"/>
    </location>
</feature>
<dbReference type="GO" id="GO:0005044">
    <property type="term" value="F:scavenger receptor activity"/>
    <property type="evidence" value="ECO:0007669"/>
    <property type="project" value="TreeGrafter"/>
</dbReference>
<evidence type="ECO:0000256" key="3">
    <source>
        <dbReference type="ARBA" id="ARBA00022475"/>
    </source>
</evidence>
<proteinExistence type="inferred from homology"/>
<keyword evidence="3" id="KW-1003">Cell membrane</keyword>
<dbReference type="EMBL" id="CAJHNJ030000046">
    <property type="protein sequence ID" value="CAG9131756.1"/>
    <property type="molecule type" value="Genomic_DNA"/>
</dbReference>
<dbReference type="Proteomes" id="UP000653454">
    <property type="component" value="Unassembled WGS sequence"/>
</dbReference>
<comment type="similarity">
    <text evidence="2">Belongs to the CD36 family.</text>
</comment>
<dbReference type="GO" id="GO:0005737">
    <property type="term" value="C:cytoplasm"/>
    <property type="evidence" value="ECO:0007669"/>
    <property type="project" value="TreeGrafter"/>
</dbReference>